<dbReference type="EC" id="1.3.99.-" evidence="14"/>
<feature type="transmembrane region" description="Helical" evidence="15">
    <location>
        <begin position="78"/>
        <end position="102"/>
    </location>
</feature>
<comment type="caution">
    <text evidence="16">The sequence shown here is derived from an EMBL/GenBank/DDBJ whole genome shotgun (WGS) entry which is preliminary data.</text>
</comment>
<evidence type="ECO:0000256" key="10">
    <source>
        <dbReference type="ARBA" id="ARBA00023002"/>
    </source>
</evidence>
<comment type="catalytic activity">
    <reaction evidence="13 14">
        <text>protoporphyrinogen IX + 3 A = protoporphyrin IX + 3 AH2</text>
        <dbReference type="Rhea" id="RHEA:62000"/>
        <dbReference type="ChEBI" id="CHEBI:13193"/>
        <dbReference type="ChEBI" id="CHEBI:17499"/>
        <dbReference type="ChEBI" id="CHEBI:57306"/>
        <dbReference type="ChEBI" id="CHEBI:57307"/>
    </reaction>
</comment>
<accession>A0ABT3P513</accession>
<evidence type="ECO:0000256" key="2">
    <source>
        <dbReference type="ARBA" id="ARBA00005073"/>
    </source>
</evidence>
<keyword evidence="12 14" id="KW-0472">Membrane</keyword>
<reference evidence="16" key="1">
    <citation type="submission" date="2022-11" db="EMBL/GenBank/DDBJ databases">
        <title>Alteromonas sp. nov., isolated from sea water of the Qingdao.</title>
        <authorList>
            <person name="Wang Q."/>
        </authorList>
    </citation>
    <scope>NUCLEOTIDE SEQUENCE</scope>
    <source>
        <strain evidence="16">ASW11-7</strain>
    </source>
</reference>
<keyword evidence="9 15" id="KW-1133">Transmembrane helix</keyword>
<comment type="subcellular location">
    <subcellularLocation>
        <location evidence="1">Cell membrane</location>
        <topology evidence="1">Multi-pass membrane protein</topology>
    </subcellularLocation>
</comment>
<keyword evidence="10" id="KW-0560">Oxidoreductase</keyword>
<evidence type="ECO:0000313" key="17">
    <source>
        <dbReference type="Proteomes" id="UP001142810"/>
    </source>
</evidence>
<evidence type="ECO:0000256" key="3">
    <source>
        <dbReference type="ARBA" id="ARBA00006501"/>
    </source>
</evidence>
<evidence type="ECO:0000256" key="12">
    <source>
        <dbReference type="ARBA" id="ARBA00023136"/>
    </source>
</evidence>
<evidence type="ECO:0000256" key="13">
    <source>
        <dbReference type="ARBA" id="ARBA00048390"/>
    </source>
</evidence>
<evidence type="ECO:0000256" key="11">
    <source>
        <dbReference type="ARBA" id="ARBA00023004"/>
    </source>
</evidence>
<dbReference type="Pfam" id="PF03653">
    <property type="entry name" value="UPF0093"/>
    <property type="match status" value="1"/>
</dbReference>
<evidence type="ECO:0000256" key="7">
    <source>
        <dbReference type="ARBA" id="ARBA00022692"/>
    </source>
</evidence>
<keyword evidence="8 14" id="KW-0479">Metal-binding</keyword>
<evidence type="ECO:0000256" key="5">
    <source>
        <dbReference type="ARBA" id="ARBA00022475"/>
    </source>
</evidence>
<gene>
    <name evidence="16" type="ORF">OPS25_05030</name>
</gene>
<protein>
    <recommendedName>
        <fullName evidence="4 14">Protoporphyrinogen IX oxidase</fullName>
        <ecNumber evidence="14">1.3.99.-</ecNumber>
    </recommendedName>
</protein>
<evidence type="ECO:0000256" key="8">
    <source>
        <dbReference type="ARBA" id="ARBA00022723"/>
    </source>
</evidence>
<evidence type="ECO:0000256" key="9">
    <source>
        <dbReference type="ARBA" id="ARBA00022989"/>
    </source>
</evidence>
<evidence type="ECO:0000313" key="16">
    <source>
        <dbReference type="EMBL" id="MCW8107860.1"/>
    </source>
</evidence>
<organism evidence="16 17">
    <name type="scientific">Alteromonas aquimaris</name>
    <dbReference type="NCBI Taxonomy" id="2998417"/>
    <lineage>
        <taxon>Bacteria</taxon>
        <taxon>Pseudomonadati</taxon>
        <taxon>Pseudomonadota</taxon>
        <taxon>Gammaproteobacteria</taxon>
        <taxon>Alteromonadales</taxon>
        <taxon>Alteromonadaceae</taxon>
        <taxon>Alteromonas/Salinimonas group</taxon>
        <taxon>Alteromonas</taxon>
    </lineage>
</organism>
<keyword evidence="6 14" id="KW-0349">Heme</keyword>
<dbReference type="EMBL" id="JAPFRD010000005">
    <property type="protein sequence ID" value="MCW8107860.1"/>
    <property type="molecule type" value="Genomic_DNA"/>
</dbReference>
<sequence>MLWFLSLHIISLFIWTASVLYVPVLIAMQTQKAKRFMHHPTGMGSVARLVFTHIASPAAVVSIIAGTLTFVIGDIVIFWLLVKLTLVCLMVIFHACLGLIITRFERENTDKLELYSWTLFVALSVCMVSILCIVLMKPAEPEILPWTL</sequence>
<feature type="transmembrane region" description="Helical" evidence="15">
    <location>
        <begin position="6"/>
        <end position="28"/>
    </location>
</feature>
<evidence type="ECO:0000256" key="15">
    <source>
        <dbReference type="SAM" id="Phobius"/>
    </source>
</evidence>
<keyword evidence="11 14" id="KW-0408">Iron</keyword>
<keyword evidence="7 15" id="KW-0812">Transmembrane</keyword>
<proteinExistence type="inferred from homology"/>
<dbReference type="InterPro" id="IPR005265">
    <property type="entry name" value="HemJ-like"/>
</dbReference>
<feature type="transmembrane region" description="Helical" evidence="15">
    <location>
        <begin position="49"/>
        <end position="72"/>
    </location>
</feature>
<dbReference type="Proteomes" id="UP001142810">
    <property type="component" value="Unassembled WGS sequence"/>
</dbReference>
<comment type="cofactor">
    <cofactor evidence="14">
        <name>heme b</name>
        <dbReference type="ChEBI" id="CHEBI:60344"/>
    </cofactor>
    <text evidence="14">Binds 1 heme b (iron(II)-protoporphyrin IX) group per subunit.</text>
</comment>
<name>A0ABT3P513_9ALTE</name>
<evidence type="ECO:0000256" key="1">
    <source>
        <dbReference type="ARBA" id="ARBA00004651"/>
    </source>
</evidence>
<keyword evidence="5 14" id="KW-1003">Cell membrane</keyword>
<comment type="similarity">
    <text evidence="3 14">Belongs to the HemJ family.</text>
</comment>
<keyword evidence="17" id="KW-1185">Reference proteome</keyword>
<dbReference type="PANTHER" id="PTHR40255">
    <property type="entry name" value="UPF0093 MEMBRANE PROTEIN SLR1790"/>
    <property type="match status" value="1"/>
</dbReference>
<evidence type="ECO:0000256" key="6">
    <source>
        <dbReference type="ARBA" id="ARBA00022617"/>
    </source>
</evidence>
<comment type="pathway">
    <text evidence="2 14">Porphyrin-containing compound metabolism; protoporphyrin-IX biosynthesis; protoporphyrin-IX from protoporphyrinogen-IX: step 1/1.</text>
</comment>
<dbReference type="PANTHER" id="PTHR40255:SF1">
    <property type="entry name" value="PROTOPORPHYRINOGEN IX OXIDASE"/>
    <property type="match status" value="1"/>
</dbReference>
<dbReference type="PIRSF" id="PIRSF004638">
    <property type="entry name" value="UCP004638"/>
    <property type="match status" value="1"/>
</dbReference>
<evidence type="ECO:0000256" key="14">
    <source>
        <dbReference type="PIRNR" id="PIRNR004638"/>
    </source>
</evidence>
<feature type="transmembrane region" description="Helical" evidence="15">
    <location>
        <begin position="114"/>
        <end position="136"/>
    </location>
</feature>
<dbReference type="RefSeq" id="WP_265616549.1">
    <property type="nucleotide sequence ID" value="NZ_JAPFRD010000005.1"/>
</dbReference>
<comment type="function">
    <text evidence="14">Catalyzes the oxidation of protoporphyrinogen IX to protoporphyrin IX.</text>
</comment>
<evidence type="ECO:0000256" key="4">
    <source>
        <dbReference type="ARBA" id="ARBA00017504"/>
    </source>
</evidence>